<reference evidence="1 2" key="1">
    <citation type="submission" date="2016-10" db="EMBL/GenBank/DDBJ databases">
        <title>Draft genome sequence of Coniochaeta ligniaria NRRL30616, a lignocellulolytic fungus for bioabatement of inhibitors in plant biomass hydrolysates.</title>
        <authorList>
            <consortium name="DOE Joint Genome Institute"/>
            <person name="Jimenez D.J."/>
            <person name="Hector R.E."/>
            <person name="Riley R."/>
            <person name="Sun H."/>
            <person name="Grigoriev I.V."/>
            <person name="Van Elsas J.D."/>
            <person name="Nichols N.N."/>
        </authorList>
    </citation>
    <scope>NUCLEOTIDE SEQUENCE [LARGE SCALE GENOMIC DNA]</scope>
    <source>
        <strain evidence="1 2">NRRL 30616</strain>
    </source>
</reference>
<dbReference type="EMBL" id="KV875141">
    <property type="protein sequence ID" value="OIW22186.1"/>
    <property type="molecule type" value="Genomic_DNA"/>
</dbReference>
<evidence type="ECO:0000313" key="2">
    <source>
        <dbReference type="Proteomes" id="UP000182658"/>
    </source>
</evidence>
<proteinExistence type="predicted"/>
<name>A0A1J7J3U5_9PEZI</name>
<dbReference type="Proteomes" id="UP000182658">
    <property type="component" value="Unassembled WGS sequence"/>
</dbReference>
<dbReference type="InParanoid" id="A0A1J7J3U5"/>
<organism evidence="1 2">
    <name type="scientific">Coniochaeta ligniaria NRRL 30616</name>
    <dbReference type="NCBI Taxonomy" id="1408157"/>
    <lineage>
        <taxon>Eukaryota</taxon>
        <taxon>Fungi</taxon>
        <taxon>Dikarya</taxon>
        <taxon>Ascomycota</taxon>
        <taxon>Pezizomycotina</taxon>
        <taxon>Sordariomycetes</taxon>
        <taxon>Sordariomycetidae</taxon>
        <taxon>Coniochaetales</taxon>
        <taxon>Coniochaetaceae</taxon>
        <taxon>Coniochaeta</taxon>
    </lineage>
</organism>
<gene>
    <name evidence="1" type="ORF">CONLIGDRAFT_320011</name>
</gene>
<evidence type="ECO:0000313" key="1">
    <source>
        <dbReference type="EMBL" id="OIW22186.1"/>
    </source>
</evidence>
<accession>A0A1J7J3U5</accession>
<protein>
    <submittedName>
        <fullName evidence="1">Uncharacterized protein</fullName>
    </submittedName>
</protein>
<keyword evidence="2" id="KW-1185">Reference proteome</keyword>
<dbReference type="AlphaFoldDB" id="A0A1J7J3U5"/>
<sequence>MHLKLTGFDDLNPDRQTPWTLTPGVVVDEFDEAVIHRGWGAMALLLHFSWNSLRSVCCFMTCPRCSRSGELITCHSTDLAPSTDRERPRWSCPRGWEGSSILHHVEVATALQPRRLCAGGRNKGESTLWCGFWELGSMGMSGEVEASVHLRWTLLAE</sequence>